<dbReference type="Proteomes" id="UP000014978">
    <property type="component" value="Unassembled WGS sequence"/>
</dbReference>
<evidence type="ECO:0000313" key="3">
    <source>
        <dbReference type="Proteomes" id="UP000014978"/>
    </source>
</evidence>
<dbReference type="EMBL" id="ATCN01000161">
    <property type="protein sequence ID" value="EPR79672.1"/>
    <property type="molecule type" value="Genomic_DNA"/>
</dbReference>
<dbReference type="VEuPathDB" id="MicrosporidiaDB:SLOPH_690"/>
<dbReference type="InParanoid" id="S7WD17"/>
<gene>
    <name evidence="2" type="ORF">SLOPH_690</name>
</gene>
<sequence>MYIFKYIILYFIFLFIVYLNNNKNLSFLQSSPIIHCILITYFCHMPLGYYKFIYFYNFFYILILTLFFDNTIKYSIPGDQSSFIKFGLYSLFYYLYRNIDYTSLFFGCSKVMSPF</sequence>
<feature type="transmembrane region" description="Helical" evidence="1">
    <location>
        <begin position="6"/>
        <end position="21"/>
    </location>
</feature>
<dbReference type="HOGENOM" id="CLU_2110556_0_0_1"/>
<accession>S7WD17</accession>
<evidence type="ECO:0000256" key="1">
    <source>
        <dbReference type="SAM" id="Phobius"/>
    </source>
</evidence>
<reference evidence="3" key="1">
    <citation type="journal article" date="2013" name="PLoS Genet.">
        <title>The genome of Spraguea lophii and the basis of host-microsporidian interactions.</title>
        <authorList>
            <person name="Campbell S.E."/>
            <person name="Williams T.A."/>
            <person name="Yousuf A."/>
            <person name="Soanes D.M."/>
            <person name="Paszkiewicz K.H."/>
            <person name="Williams B.A.P."/>
        </authorList>
    </citation>
    <scope>NUCLEOTIDE SEQUENCE [LARGE SCALE GENOMIC DNA]</scope>
    <source>
        <strain evidence="3">42_110</strain>
    </source>
</reference>
<proteinExistence type="predicted"/>
<evidence type="ECO:0000313" key="2">
    <source>
        <dbReference type="EMBL" id="EPR79672.1"/>
    </source>
</evidence>
<organism evidence="2 3">
    <name type="scientific">Spraguea lophii (strain 42_110)</name>
    <name type="common">Microsporidian parasite</name>
    <dbReference type="NCBI Taxonomy" id="1358809"/>
    <lineage>
        <taxon>Eukaryota</taxon>
        <taxon>Fungi</taxon>
        <taxon>Fungi incertae sedis</taxon>
        <taxon>Microsporidia</taxon>
        <taxon>Spragueidae</taxon>
        <taxon>Spraguea</taxon>
    </lineage>
</organism>
<comment type="caution">
    <text evidence="2">The sequence shown here is derived from an EMBL/GenBank/DDBJ whole genome shotgun (WGS) entry which is preliminary data.</text>
</comment>
<keyword evidence="1" id="KW-0472">Membrane</keyword>
<dbReference type="AlphaFoldDB" id="S7WD17"/>
<protein>
    <submittedName>
        <fullName evidence="2">Uncharacterized protein</fullName>
    </submittedName>
</protein>
<keyword evidence="1" id="KW-0812">Transmembrane</keyword>
<keyword evidence="1" id="KW-1133">Transmembrane helix</keyword>
<keyword evidence="3" id="KW-1185">Reference proteome</keyword>
<name>S7WD17_SPRLO</name>